<organism evidence="1 2">
    <name type="scientific">Lithohypha guttulata</name>
    <dbReference type="NCBI Taxonomy" id="1690604"/>
    <lineage>
        <taxon>Eukaryota</taxon>
        <taxon>Fungi</taxon>
        <taxon>Dikarya</taxon>
        <taxon>Ascomycota</taxon>
        <taxon>Pezizomycotina</taxon>
        <taxon>Eurotiomycetes</taxon>
        <taxon>Chaetothyriomycetidae</taxon>
        <taxon>Chaetothyriales</taxon>
        <taxon>Trichomeriaceae</taxon>
        <taxon>Lithohypha</taxon>
    </lineage>
</organism>
<proteinExistence type="predicted"/>
<name>A0ABR0KBF1_9EURO</name>
<dbReference type="EMBL" id="JAVRRG010000049">
    <property type="protein sequence ID" value="KAK5093009.1"/>
    <property type="molecule type" value="Genomic_DNA"/>
</dbReference>
<evidence type="ECO:0000313" key="2">
    <source>
        <dbReference type="Proteomes" id="UP001345013"/>
    </source>
</evidence>
<keyword evidence="2" id="KW-1185">Reference proteome</keyword>
<dbReference type="Proteomes" id="UP001345013">
    <property type="component" value="Unassembled WGS sequence"/>
</dbReference>
<reference evidence="1 2" key="1">
    <citation type="submission" date="2023-08" db="EMBL/GenBank/DDBJ databases">
        <title>Black Yeasts Isolated from many extreme environments.</title>
        <authorList>
            <person name="Coleine C."/>
            <person name="Stajich J.E."/>
            <person name="Selbmann L."/>
        </authorList>
    </citation>
    <scope>NUCLEOTIDE SEQUENCE [LARGE SCALE GENOMIC DNA]</scope>
    <source>
        <strain evidence="1 2">CCFEE 5885</strain>
    </source>
</reference>
<sequence length="482" mass="55485">MELLTSLTEQTKRLEGDLKRLAQIKERLRPLQPLAVRSRPQRSEWEALEIDPCPHKYQQRMLFFYDNFDSPSLAYAIYLNALEEQAVEVRAGIPDKSWDKVINDYKRGTESRVLYYLLSLPDEVIRAFIKGNMPSQYQNASFRQRYSQSLALDRTQGTYVVYVGVRHKDVPVGHDPADPRLQRQTGYSLTLMELITLVDDMQLYITTDGNLSASSRELAKKVDQKFPWKLPRGFDYNEQRRYASGSNYDNFIRIEQFIETLTNLYGLQRLRAYTSTHQEYLLNRRLERCPNYVGLASNCMSRTTNHWTHEGTESPLYGLVTAMLEYRHPGEFAVEHFTFQVIRTVQVSDIGIDEILTSCLCSAYPWNGGLSAAHAGQQLGGKSDKSNPTYLQKLKDNASNCQTYHPQHVQSSAEKLKNMRDLATFMAEDEDGIAHEEASRDELNQWLENTKEYVDELIVTTQATLDEAKLEEVNFIASRLGL</sequence>
<evidence type="ECO:0000313" key="1">
    <source>
        <dbReference type="EMBL" id="KAK5093009.1"/>
    </source>
</evidence>
<protein>
    <submittedName>
        <fullName evidence="1">Uncharacterized protein</fullName>
    </submittedName>
</protein>
<accession>A0ABR0KBF1</accession>
<comment type="caution">
    <text evidence="1">The sequence shown here is derived from an EMBL/GenBank/DDBJ whole genome shotgun (WGS) entry which is preliminary data.</text>
</comment>
<gene>
    <name evidence="1" type="ORF">LTR24_004669</name>
</gene>